<gene>
    <name evidence="1" type="ORF">LTR37_017080</name>
</gene>
<keyword evidence="2" id="KW-1185">Reference proteome</keyword>
<comment type="caution">
    <text evidence="1">The sequence shown here is derived from an EMBL/GenBank/DDBJ whole genome shotgun (WGS) entry which is preliminary data.</text>
</comment>
<protein>
    <submittedName>
        <fullName evidence="1">Uncharacterized protein</fullName>
    </submittedName>
</protein>
<dbReference type="EMBL" id="JAUTXU010000214">
    <property type="protein sequence ID" value="KAK3698122.1"/>
    <property type="molecule type" value="Genomic_DNA"/>
</dbReference>
<sequence length="179" mass="19680">MFRILMMTSDAADPLTGAILEIDETALKADPDSTSEVDRELGELHRILVITNVGHSIHQLRNQRLEQADFSAWMQDAIIALEEALGKETCDMRLLNNADCYVPDHNDRFDTPAMEQLGLPRNKKAKETQLGAVVRKPRGGLLRLKSSNADLNKQAEGASGGIGDSGIDVDAEEDHMDID</sequence>
<organism evidence="1 2">
    <name type="scientific">Vermiconidia calcicola</name>
    <dbReference type="NCBI Taxonomy" id="1690605"/>
    <lineage>
        <taxon>Eukaryota</taxon>
        <taxon>Fungi</taxon>
        <taxon>Dikarya</taxon>
        <taxon>Ascomycota</taxon>
        <taxon>Pezizomycotina</taxon>
        <taxon>Dothideomycetes</taxon>
        <taxon>Dothideomycetidae</taxon>
        <taxon>Mycosphaerellales</taxon>
        <taxon>Extremaceae</taxon>
        <taxon>Vermiconidia</taxon>
    </lineage>
</organism>
<evidence type="ECO:0000313" key="2">
    <source>
        <dbReference type="Proteomes" id="UP001281147"/>
    </source>
</evidence>
<dbReference type="Proteomes" id="UP001281147">
    <property type="component" value="Unassembled WGS sequence"/>
</dbReference>
<accession>A0ACC3ML44</accession>
<proteinExistence type="predicted"/>
<name>A0ACC3ML44_9PEZI</name>
<reference evidence="1" key="1">
    <citation type="submission" date="2023-07" db="EMBL/GenBank/DDBJ databases">
        <title>Black Yeasts Isolated from many extreme environments.</title>
        <authorList>
            <person name="Coleine C."/>
            <person name="Stajich J.E."/>
            <person name="Selbmann L."/>
        </authorList>
    </citation>
    <scope>NUCLEOTIDE SEQUENCE</scope>
    <source>
        <strain evidence="1">CCFEE 5714</strain>
    </source>
</reference>
<evidence type="ECO:0000313" key="1">
    <source>
        <dbReference type="EMBL" id="KAK3698122.1"/>
    </source>
</evidence>